<dbReference type="EMBL" id="PEDP01004900">
    <property type="protein sequence ID" value="POS82021.1"/>
    <property type="molecule type" value="Genomic_DNA"/>
</dbReference>
<comment type="caution">
    <text evidence="1">The sequence shown here is derived from an EMBL/GenBank/DDBJ whole genome shotgun (WGS) entry which is preliminary data.</text>
</comment>
<dbReference type="InterPro" id="IPR036397">
    <property type="entry name" value="RNaseH_sf"/>
</dbReference>
<sequence>MKDYIQFNYPSQGGGKKRSQVKLRLVAKEAWDSVASEYFVKLFETMPARCQAVIAADGVPQST</sequence>
<feature type="non-terminal residue" evidence="1">
    <location>
        <position position="63"/>
    </location>
</feature>
<accession>A0A2S4PJ14</accession>
<dbReference type="AlphaFoldDB" id="A0A2S4PJ14"/>
<keyword evidence="2" id="KW-1185">Reference proteome</keyword>
<evidence type="ECO:0000313" key="1">
    <source>
        <dbReference type="EMBL" id="POS82021.1"/>
    </source>
</evidence>
<gene>
    <name evidence="1" type="ORF">EPUL_006577</name>
</gene>
<name>A0A2S4PJ14_9PEZI</name>
<dbReference type="Gene3D" id="3.30.420.10">
    <property type="entry name" value="Ribonuclease H-like superfamily/Ribonuclease H"/>
    <property type="match status" value="1"/>
</dbReference>
<evidence type="ECO:0000313" key="2">
    <source>
        <dbReference type="Proteomes" id="UP000237438"/>
    </source>
</evidence>
<evidence type="ECO:0008006" key="3">
    <source>
        <dbReference type="Google" id="ProtNLM"/>
    </source>
</evidence>
<organism evidence="1 2">
    <name type="scientific">Erysiphe pulchra</name>
    <dbReference type="NCBI Taxonomy" id="225359"/>
    <lineage>
        <taxon>Eukaryota</taxon>
        <taxon>Fungi</taxon>
        <taxon>Dikarya</taxon>
        <taxon>Ascomycota</taxon>
        <taxon>Pezizomycotina</taxon>
        <taxon>Leotiomycetes</taxon>
        <taxon>Erysiphales</taxon>
        <taxon>Erysiphaceae</taxon>
        <taxon>Erysiphe</taxon>
    </lineage>
</organism>
<dbReference type="GO" id="GO:0003676">
    <property type="term" value="F:nucleic acid binding"/>
    <property type="evidence" value="ECO:0007669"/>
    <property type="project" value="InterPro"/>
</dbReference>
<protein>
    <recommendedName>
        <fullName evidence="3">DDE-1 domain-containing protein</fullName>
    </recommendedName>
</protein>
<dbReference type="OrthoDB" id="3558968at2759"/>
<reference evidence="1 2" key="1">
    <citation type="submission" date="2017-10" db="EMBL/GenBank/DDBJ databases">
        <title>Development of genomic resources for the powdery mildew, Erysiphe pulchra.</title>
        <authorList>
            <person name="Wadl P.A."/>
            <person name="Mack B.M."/>
            <person name="Moore G."/>
            <person name="Beltz S.B."/>
        </authorList>
    </citation>
    <scope>NUCLEOTIDE SEQUENCE [LARGE SCALE GENOMIC DNA]</scope>
    <source>
        <strain evidence="1">Cflorida</strain>
    </source>
</reference>
<dbReference type="Proteomes" id="UP000237438">
    <property type="component" value="Unassembled WGS sequence"/>
</dbReference>
<proteinExistence type="predicted"/>